<feature type="transmembrane region" description="Helical" evidence="7">
    <location>
        <begin position="347"/>
        <end position="366"/>
    </location>
</feature>
<reference evidence="9 10" key="1">
    <citation type="submission" date="2020-02" db="EMBL/GenBank/DDBJ databases">
        <title>Acidophilic actinobacteria isolated from forest soil.</title>
        <authorList>
            <person name="Golinska P."/>
        </authorList>
    </citation>
    <scope>NUCLEOTIDE SEQUENCE [LARGE SCALE GENOMIC DNA]</scope>
    <source>
        <strain evidence="9 10">NL8</strain>
    </source>
</reference>
<dbReference type="RefSeq" id="WP_212015234.1">
    <property type="nucleotide sequence ID" value="NZ_JAAFYZ010000128.1"/>
</dbReference>
<feature type="domain" description="Major facilitator superfamily (MFS) profile" evidence="8">
    <location>
        <begin position="25"/>
        <end position="471"/>
    </location>
</feature>
<feature type="transmembrane region" description="Helical" evidence="7">
    <location>
        <begin position="372"/>
        <end position="398"/>
    </location>
</feature>
<feature type="transmembrane region" description="Helical" evidence="7">
    <location>
        <begin position="91"/>
        <end position="110"/>
    </location>
</feature>
<feature type="transmembrane region" description="Helical" evidence="7">
    <location>
        <begin position="211"/>
        <end position="232"/>
    </location>
</feature>
<sequence length="472" mass="49395">MTSTTSPGPDRVDTPDRLDPALVKLALALMLGALASGLDTTIVNVTFDQLIHRFHASVGTTQWVSTGYLLALTMVMPLTGWAIGRFGARTTWLASLGLFLVGSMLCGIAWSMPALIAFRVVQGLGGGMLLPLIRVILGRAAGQQRMGRAMVFVAVPGSLSPALGPILGGLVTYGLGWRWAFYINAPICLAGLVLAWRLLPRDERGRGAVRLDIRGLALLSGGLVAIVAGLSEAGNRHSFTATEVWLPSALGVALIVGYTVHALATRYEPIINPRLFRARAFTASSILQFLLNATLFGSVFLVPLYYQQVRHASVMQAGLLLAPLGAGTALSIAYVGKLIDRTHAERAITLVAMVLSGVGLVPYALLGNAPDQAVLALALFVAGLGQGAIKLTAFTIGFRGLSPDEIAPASSANRVLQQLGGVLGTVVLALIFQNAATGHALPSAFGHTFAWAIGLTALAVVPALALPPRPQD</sequence>
<dbReference type="NCBIfam" id="TIGR00711">
    <property type="entry name" value="efflux_EmrB"/>
    <property type="match status" value="1"/>
</dbReference>
<feature type="transmembrane region" description="Helical" evidence="7">
    <location>
        <begin position="149"/>
        <end position="173"/>
    </location>
</feature>
<feature type="transmembrane region" description="Helical" evidence="7">
    <location>
        <begin position="448"/>
        <end position="466"/>
    </location>
</feature>
<accession>A0ABS5KYL3</accession>
<feature type="transmembrane region" description="Helical" evidence="7">
    <location>
        <begin position="179"/>
        <end position="199"/>
    </location>
</feature>
<evidence type="ECO:0000256" key="5">
    <source>
        <dbReference type="ARBA" id="ARBA00022989"/>
    </source>
</evidence>
<protein>
    <submittedName>
        <fullName evidence="9">DHA2 family efflux MFS transporter permease subunit</fullName>
    </submittedName>
</protein>
<dbReference type="InterPro" id="IPR020846">
    <property type="entry name" value="MFS_dom"/>
</dbReference>
<evidence type="ECO:0000256" key="4">
    <source>
        <dbReference type="ARBA" id="ARBA00022692"/>
    </source>
</evidence>
<dbReference type="PROSITE" id="PS50850">
    <property type="entry name" value="MFS"/>
    <property type="match status" value="1"/>
</dbReference>
<dbReference type="InterPro" id="IPR004638">
    <property type="entry name" value="EmrB-like"/>
</dbReference>
<dbReference type="PANTHER" id="PTHR42718">
    <property type="entry name" value="MAJOR FACILITATOR SUPERFAMILY MULTIDRUG TRANSPORTER MFSC"/>
    <property type="match status" value="1"/>
</dbReference>
<feature type="transmembrane region" description="Helical" evidence="7">
    <location>
        <begin position="419"/>
        <end position="436"/>
    </location>
</feature>
<dbReference type="PRINTS" id="PR01036">
    <property type="entry name" value="TCRTETB"/>
</dbReference>
<keyword evidence="6 7" id="KW-0472">Membrane</keyword>
<comment type="caution">
    <text evidence="9">The sequence shown here is derived from an EMBL/GenBank/DDBJ whole genome shotgun (WGS) entry which is preliminary data.</text>
</comment>
<evidence type="ECO:0000313" key="9">
    <source>
        <dbReference type="EMBL" id="MBS2551146.1"/>
    </source>
</evidence>
<dbReference type="Pfam" id="PF07690">
    <property type="entry name" value="MFS_1"/>
    <property type="match status" value="1"/>
</dbReference>
<evidence type="ECO:0000256" key="1">
    <source>
        <dbReference type="ARBA" id="ARBA00004651"/>
    </source>
</evidence>
<comment type="subcellular location">
    <subcellularLocation>
        <location evidence="1">Cell membrane</location>
        <topology evidence="1">Multi-pass membrane protein</topology>
    </subcellularLocation>
</comment>
<gene>
    <name evidence="9" type="ORF">KGQ19_30185</name>
</gene>
<feature type="transmembrane region" description="Helical" evidence="7">
    <location>
        <begin position="244"/>
        <end position="264"/>
    </location>
</feature>
<dbReference type="InterPro" id="IPR036259">
    <property type="entry name" value="MFS_trans_sf"/>
</dbReference>
<dbReference type="Gene3D" id="1.20.1250.20">
    <property type="entry name" value="MFS general substrate transporter like domains"/>
    <property type="match status" value="1"/>
</dbReference>
<feature type="transmembrane region" description="Helical" evidence="7">
    <location>
        <begin position="285"/>
        <end position="306"/>
    </location>
</feature>
<dbReference type="InterPro" id="IPR011701">
    <property type="entry name" value="MFS"/>
</dbReference>
<dbReference type="EMBL" id="JAAFYZ010000128">
    <property type="protein sequence ID" value="MBS2551146.1"/>
    <property type="molecule type" value="Genomic_DNA"/>
</dbReference>
<dbReference type="Gene3D" id="1.20.1720.10">
    <property type="entry name" value="Multidrug resistance protein D"/>
    <property type="match status" value="1"/>
</dbReference>
<feature type="transmembrane region" description="Helical" evidence="7">
    <location>
        <begin position="21"/>
        <end position="43"/>
    </location>
</feature>
<organism evidence="9 10">
    <name type="scientific">Catenulispora pinistramenti</name>
    <dbReference type="NCBI Taxonomy" id="2705254"/>
    <lineage>
        <taxon>Bacteria</taxon>
        <taxon>Bacillati</taxon>
        <taxon>Actinomycetota</taxon>
        <taxon>Actinomycetes</taxon>
        <taxon>Catenulisporales</taxon>
        <taxon>Catenulisporaceae</taxon>
        <taxon>Catenulispora</taxon>
    </lineage>
</organism>
<keyword evidence="3" id="KW-1003">Cell membrane</keyword>
<evidence type="ECO:0000256" key="6">
    <source>
        <dbReference type="ARBA" id="ARBA00023136"/>
    </source>
</evidence>
<keyword evidence="5 7" id="KW-1133">Transmembrane helix</keyword>
<evidence type="ECO:0000256" key="3">
    <source>
        <dbReference type="ARBA" id="ARBA00022475"/>
    </source>
</evidence>
<evidence type="ECO:0000259" key="8">
    <source>
        <dbReference type="PROSITE" id="PS50850"/>
    </source>
</evidence>
<feature type="transmembrane region" description="Helical" evidence="7">
    <location>
        <begin position="116"/>
        <end position="137"/>
    </location>
</feature>
<evidence type="ECO:0000313" key="10">
    <source>
        <dbReference type="Proteomes" id="UP000730482"/>
    </source>
</evidence>
<keyword evidence="4 7" id="KW-0812">Transmembrane</keyword>
<evidence type="ECO:0000256" key="2">
    <source>
        <dbReference type="ARBA" id="ARBA00022448"/>
    </source>
</evidence>
<keyword evidence="10" id="KW-1185">Reference proteome</keyword>
<dbReference type="PANTHER" id="PTHR42718:SF46">
    <property type="entry name" value="BLR6921 PROTEIN"/>
    <property type="match status" value="1"/>
</dbReference>
<feature type="transmembrane region" description="Helical" evidence="7">
    <location>
        <begin position="63"/>
        <end position="84"/>
    </location>
</feature>
<feature type="transmembrane region" description="Helical" evidence="7">
    <location>
        <begin position="312"/>
        <end position="335"/>
    </location>
</feature>
<name>A0ABS5KYL3_9ACTN</name>
<keyword evidence="2" id="KW-0813">Transport</keyword>
<dbReference type="SUPFAM" id="SSF103473">
    <property type="entry name" value="MFS general substrate transporter"/>
    <property type="match status" value="1"/>
</dbReference>
<dbReference type="Proteomes" id="UP000730482">
    <property type="component" value="Unassembled WGS sequence"/>
</dbReference>
<proteinExistence type="predicted"/>
<evidence type="ECO:0000256" key="7">
    <source>
        <dbReference type="SAM" id="Phobius"/>
    </source>
</evidence>